<dbReference type="PANTHER" id="PTHR43341:SF26">
    <property type="entry name" value="GENERAL AMINO ACID PERMEASE AGP3"/>
    <property type="match status" value="1"/>
</dbReference>
<dbReference type="EMBL" id="ML995514">
    <property type="protein sequence ID" value="KAF2136690.1"/>
    <property type="molecule type" value="Genomic_DNA"/>
</dbReference>
<evidence type="ECO:0000256" key="7">
    <source>
        <dbReference type="SAM" id="Phobius"/>
    </source>
</evidence>
<evidence type="ECO:0000256" key="5">
    <source>
        <dbReference type="ARBA" id="ARBA00022989"/>
    </source>
</evidence>
<feature type="transmembrane region" description="Helical" evidence="7">
    <location>
        <begin position="490"/>
        <end position="509"/>
    </location>
</feature>
<comment type="subcellular location">
    <subcellularLocation>
        <location evidence="1">Membrane</location>
        <topology evidence="1">Multi-pass membrane protein</topology>
    </subcellularLocation>
</comment>
<keyword evidence="2" id="KW-0813">Transport</keyword>
<feature type="transmembrane region" description="Helical" evidence="7">
    <location>
        <begin position="385"/>
        <end position="405"/>
    </location>
</feature>
<feature type="transmembrane region" description="Helical" evidence="7">
    <location>
        <begin position="202"/>
        <end position="227"/>
    </location>
</feature>
<evidence type="ECO:0000256" key="1">
    <source>
        <dbReference type="ARBA" id="ARBA00004141"/>
    </source>
</evidence>
<evidence type="ECO:0000313" key="9">
    <source>
        <dbReference type="EMBL" id="KAF2136690.1"/>
    </source>
</evidence>
<keyword evidence="5 7" id="KW-1133">Transmembrane helix</keyword>
<dbReference type="Pfam" id="PF00324">
    <property type="entry name" value="AA_permease"/>
    <property type="match status" value="1"/>
</dbReference>
<organism evidence="9 10">
    <name type="scientific">Aplosporella prunicola CBS 121167</name>
    <dbReference type="NCBI Taxonomy" id="1176127"/>
    <lineage>
        <taxon>Eukaryota</taxon>
        <taxon>Fungi</taxon>
        <taxon>Dikarya</taxon>
        <taxon>Ascomycota</taxon>
        <taxon>Pezizomycotina</taxon>
        <taxon>Dothideomycetes</taxon>
        <taxon>Dothideomycetes incertae sedis</taxon>
        <taxon>Botryosphaeriales</taxon>
        <taxon>Aplosporellaceae</taxon>
        <taxon>Aplosporella</taxon>
    </lineage>
</organism>
<dbReference type="Proteomes" id="UP000799438">
    <property type="component" value="Unassembled WGS sequence"/>
</dbReference>
<feature type="transmembrane region" description="Helical" evidence="7">
    <location>
        <begin position="89"/>
        <end position="109"/>
    </location>
</feature>
<reference evidence="9" key="1">
    <citation type="journal article" date="2020" name="Stud. Mycol.">
        <title>101 Dothideomycetes genomes: a test case for predicting lifestyles and emergence of pathogens.</title>
        <authorList>
            <person name="Haridas S."/>
            <person name="Albert R."/>
            <person name="Binder M."/>
            <person name="Bloem J."/>
            <person name="Labutti K."/>
            <person name="Salamov A."/>
            <person name="Andreopoulos B."/>
            <person name="Baker S."/>
            <person name="Barry K."/>
            <person name="Bills G."/>
            <person name="Bluhm B."/>
            <person name="Cannon C."/>
            <person name="Castanera R."/>
            <person name="Culley D."/>
            <person name="Daum C."/>
            <person name="Ezra D."/>
            <person name="Gonzalez J."/>
            <person name="Henrissat B."/>
            <person name="Kuo A."/>
            <person name="Liang C."/>
            <person name="Lipzen A."/>
            <person name="Lutzoni F."/>
            <person name="Magnuson J."/>
            <person name="Mondo S."/>
            <person name="Nolan M."/>
            <person name="Ohm R."/>
            <person name="Pangilinan J."/>
            <person name="Park H.-J."/>
            <person name="Ramirez L."/>
            <person name="Alfaro M."/>
            <person name="Sun H."/>
            <person name="Tritt A."/>
            <person name="Yoshinaga Y."/>
            <person name="Zwiers L.-H."/>
            <person name="Turgeon B."/>
            <person name="Goodwin S."/>
            <person name="Spatafora J."/>
            <person name="Crous P."/>
            <person name="Grigoriev I."/>
        </authorList>
    </citation>
    <scope>NUCLEOTIDE SEQUENCE</scope>
    <source>
        <strain evidence="9">CBS 121167</strain>
    </source>
</reference>
<dbReference type="PROSITE" id="PS00218">
    <property type="entry name" value="AMINO_ACID_PERMEASE_1"/>
    <property type="match status" value="1"/>
</dbReference>
<dbReference type="PIRSF" id="PIRSF006060">
    <property type="entry name" value="AA_transporter"/>
    <property type="match status" value="1"/>
</dbReference>
<proteinExistence type="predicted"/>
<evidence type="ECO:0000256" key="6">
    <source>
        <dbReference type="ARBA" id="ARBA00023136"/>
    </source>
</evidence>
<feature type="transmembrane region" description="Helical" evidence="7">
    <location>
        <begin position="175"/>
        <end position="196"/>
    </location>
</feature>
<dbReference type="InterPro" id="IPR004840">
    <property type="entry name" value="Amino_acid_permease_CS"/>
</dbReference>
<gene>
    <name evidence="9" type="ORF">K452DRAFT_292202</name>
</gene>
<evidence type="ECO:0000256" key="4">
    <source>
        <dbReference type="ARBA" id="ARBA00022970"/>
    </source>
</evidence>
<feature type="transmembrane region" description="Helical" evidence="7">
    <location>
        <begin position="456"/>
        <end position="478"/>
    </location>
</feature>
<dbReference type="GO" id="GO:0015171">
    <property type="term" value="F:amino acid transmembrane transporter activity"/>
    <property type="evidence" value="ECO:0007669"/>
    <property type="project" value="TreeGrafter"/>
</dbReference>
<keyword evidence="4" id="KW-0029">Amino-acid transport</keyword>
<feature type="transmembrane region" description="Helical" evidence="7">
    <location>
        <begin position="65"/>
        <end position="83"/>
    </location>
</feature>
<keyword evidence="10" id="KW-1185">Reference proteome</keyword>
<evidence type="ECO:0000259" key="8">
    <source>
        <dbReference type="Pfam" id="PF00324"/>
    </source>
</evidence>
<keyword evidence="6 7" id="KW-0472">Membrane</keyword>
<feature type="domain" description="Amino acid permease/ SLC12A" evidence="8">
    <location>
        <begin position="65"/>
        <end position="517"/>
    </location>
</feature>
<dbReference type="InterPro" id="IPR050524">
    <property type="entry name" value="APC_YAT"/>
</dbReference>
<dbReference type="Gene3D" id="1.20.1740.10">
    <property type="entry name" value="Amino acid/polyamine transporter I"/>
    <property type="match status" value="1"/>
</dbReference>
<dbReference type="FunFam" id="1.20.1740.10:FF:000001">
    <property type="entry name" value="Amino acid permease"/>
    <property type="match status" value="1"/>
</dbReference>
<name>A0A6A6AY35_9PEZI</name>
<sequence length="553" mass="60342">MSAAGGAYMPLRRGNDEDADADIDMDLDADAGKVVGVAARDAGSARSEATDGEWRPLHRRLKSRHLQMIAIGGIIGPGLLVGSGNALHLAGPAGVLISFSLVGIIVFFVMQSLGELATVIPVSGSFVDYAARFVDESLAFGLGWAYWYLWVTVLANEYNSISLVIMYWTDSVPQWAWILIFWVVFVSLSMLGVLAYGEVEFWLSLIKVVALSVFFILAIAITSGGLGPQKIGFKYWRDPGAFADSINGVARTFVVAGTLFAGTEMVGITAGESSNPRRAVPRAINQVFWRILIFYIGMMFFIGILIPSTDTRLLGKGSKTAASPLTIALADAHIAPAAHLINALIVISVISAGNSSLYVASRTITHMARKGMAPRFLGRADNRGVPWAALLFTNLAACIAFLSQSNSAGTLYSALITLSGVATFIVWAVIEIVHIRFRKALKVQGQSADDLPFKALWYPWGTYVCLAANVFLIFFQGYTAFLNPFSASDFVINYILIPVFLIFVIVYKFRNKTKFVRLAEMDIWSGRREDLDDAEEEGKERSVWQRVKNVVVG</sequence>
<dbReference type="OrthoDB" id="3900342at2759"/>
<dbReference type="AlphaFoldDB" id="A0A6A6AY35"/>
<dbReference type="GeneID" id="54298821"/>
<evidence type="ECO:0000256" key="3">
    <source>
        <dbReference type="ARBA" id="ARBA00022692"/>
    </source>
</evidence>
<feature type="transmembrane region" description="Helical" evidence="7">
    <location>
        <begin position="411"/>
        <end position="435"/>
    </location>
</feature>
<dbReference type="PANTHER" id="PTHR43341">
    <property type="entry name" value="AMINO ACID PERMEASE"/>
    <property type="match status" value="1"/>
</dbReference>
<protein>
    <recommendedName>
        <fullName evidence="8">Amino acid permease/ SLC12A domain-containing protein</fullName>
    </recommendedName>
</protein>
<evidence type="ECO:0000256" key="2">
    <source>
        <dbReference type="ARBA" id="ARBA00022448"/>
    </source>
</evidence>
<accession>A0A6A6AY35</accession>
<feature type="transmembrane region" description="Helical" evidence="7">
    <location>
        <begin position="287"/>
        <end position="306"/>
    </location>
</feature>
<dbReference type="InterPro" id="IPR004841">
    <property type="entry name" value="AA-permease/SLC12A_dom"/>
</dbReference>
<dbReference type="RefSeq" id="XP_033392408.1">
    <property type="nucleotide sequence ID" value="XM_033541325.1"/>
</dbReference>
<keyword evidence="3 7" id="KW-0812">Transmembrane</keyword>
<dbReference type="GO" id="GO:0016020">
    <property type="term" value="C:membrane"/>
    <property type="evidence" value="ECO:0007669"/>
    <property type="project" value="UniProtKB-SubCell"/>
</dbReference>
<feature type="transmembrane region" description="Helical" evidence="7">
    <location>
        <begin position="340"/>
        <end position="364"/>
    </location>
</feature>
<evidence type="ECO:0000313" key="10">
    <source>
        <dbReference type="Proteomes" id="UP000799438"/>
    </source>
</evidence>